<dbReference type="HOGENOM" id="CLU_043181_0_0_1"/>
<dbReference type="SMART" id="SM00205">
    <property type="entry name" value="THN"/>
    <property type="match status" value="1"/>
</dbReference>
<gene>
    <name evidence="6" type="primary">LOC100779960</name>
    <name evidence="5" type="ORF">GLYMA_06G189100</name>
</gene>
<reference evidence="5 6" key="1">
    <citation type="journal article" date="2010" name="Nature">
        <title>Genome sequence of the palaeopolyploid soybean.</title>
        <authorList>
            <person name="Schmutz J."/>
            <person name="Cannon S.B."/>
            <person name="Schlueter J."/>
            <person name="Ma J."/>
            <person name="Mitros T."/>
            <person name="Nelson W."/>
            <person name="Hyten D.L."/>
            <person name="Song Q."/>
            <person name="Thelen J.J."/>
            <person name="Cheng J."/>
            <person name="Xu D."/>
            <person name="Hellsten U."/>
            <person name="May G.D."/>
            <person name="Yu Y."/>
            <person name="Sakurai T."/>
            <person name="Umezawa T."/>
            <person name="Bhattacharyya M.K."/>
            <person name="Sandhu D."/>
            <person name="Valliyodan B."/>
            <person name="Lindquist E."/>
            <person name="Peto M."/>
            <person name="Grant D."/>
            <person name="Shu S."/>
            <person name="Goodstein D."/>
            <person name="Barry K."/>
            <person name="Futrell-Griggs M."/>
            <person name="Abernathy B."/>
            <person name="Du J."/>
            <person name="Tian Z."/>
            <person name="Zhu L."/>
            <person name="Gill N."/>
            <person name="Joshi T."/>
            <person name="Libault M."/>
            <person name="Sethuraman A."/>
            <person name="Zhang X.-C."/>
            <person name="Shinozaki K."/>
            <person name="Nguyen H.T."/>
            <person name="Wing R.A."/>
            <person name="Cregan P."/>
            <person name="Specht J."/>
            <person name="Grimwood J."/>
            <person name="Rokhsar D."/>
            <person name="Stacey G."/>
            <person name="Shoemaker R.C."/>
            <person name="Jackson S.A."/>
        </authorList>
    </citation>
    <scope>NUCLEOTIDE SEQUENCE [LARGE SCALE GENOMIC DNA]</scope>
    <source>
        <strain evidence="6">cv. Williams 82</strain>
        <tissue evidence="5">Callus</tissue>
    </source>
</reference>
<organism evidence="5">
    <name type="scientific">Glycine max</name>
    <name type="common">Soybean</name>
    <name type="synonym">Glycine hispida</name>
    <dbReference type="NCBI Taxonomy" id="3847"/>
    <lineage>
        <taxon>Eukaryota</taxon>
        <taxon>Viridiplantae</taxon>
        <taxon>Streptophyta</taxon>
        <taxon>Embryophyta</taxon>
        <taxon>Tracheophyta</taxon>
        <taxon>Spermatophyta</taxon>
        <taxon>Magnoliopsida</taxon>
        <taxon>eudicotyledons</taxon>
        <taxon>Gunneridae</taxon>
        <taxon>Pentapetalae</taxon>
        <taxon>rosids</taxon>
        <taxon>fabids</taxon>
        <taxon>Fabales</taxon>
        <taxon>Fabaceae</taxon>
        <taxon>Papilionoideae</taxon>
        <taxon>50 kb inversion clade</taxon>
        <taxon>NPAAA clade</taxon>
        <taxon>indigoferoid/millettioid clade</taxon>
        <taxon>Phaseoleae</taxon>
        <taxon>Glycine</taxon>
        <taxon>Glycine subgen. Soja</taxon>
    </lineage>
</organism>
<keyword evidence="7" id="KW-1185">Reference proteome</keyword>
<dbReference type="STRING" id="3847.I1KCN4"/>
<dbReference type="PANTHER" id="PTHR31048">
    <property type="entry name" value="OS03G0233200 PROTEIN"/>
    <property type="match status" value="1"/>
</dbReference>
<name>I1KCN4_SOYBN</name>
<comment type="similarity">
    <text evidence="1">Belongs to the thaumatin family.</text>
</comment>
<dbReference type="GO" id="GO:0006952">
    <property type="term" value="P:defense response"/>
    <property type="evidence" value="ECO:0000318"/>
    <property type="project" value="GO_Central"/>
</dbReference>
<feature type="region of interest" description="Disordered" evidence="2">
    <location>
        <begin position="220"/>
        <end position="239"/>
    </location>
</feature>
<dbReference type="EnsemblPlants" id="KRH54488">
    <property type="protein sequence ID" value="KRH54488"/>
    <property type="gene ID" value="GLYMA_06G189100"/>
</dbReference>
<reference evidence="6" key="2">
    <citation type="submission" date="2018-02" db="UniProtKB">
        <authorList>
            <consortium name="EnsemblPlants"/>
        </authorList>
    </citation>
    <scope>IDENTIFICATION</scope>
    <source>
        <strain evidence="6">Williams 82</strain>
    </source>
</reference>
<reference evidence="5" key="3">
    <citation type="submission" date="2018-07" db="EMBL/GenBank/DDBJ databases">
        <title>WGS assembly of Glycine max.</title>
        <authorList>
            <person name="Schmutz J."/>
            <person name="Cannon S."/>
            <person name="Schlueter J."/>
            <person name="Ma J."/>
            <person name="Mitros T."/>
            <person name="Nelson W."/>
            <person name="Hyten D."/>
            <person name="Song Q."/>
            <person name="Thelen J."/>
            <person name="Cheng J."/>
            <person name="Xu D."/>
            <person name="Hellsten U."/>
            <person name="May G."/>
            <person name="Yu Y."/>
            <person name="Sakurai T."/>
            <person name="Umezawa T."/>
            <person name="Bhattacharyya M."/>
            <person name="Sandhu D."/>
            <person name="Valliyodan B."/>
            <person name="Lindquist E."/>
            <person name="Peto M."/>
            <person name="Grant D."/>
            <person name="Shu S."/>
            <person name="Goodstein D."/>
            <person name="Barry K."/>
            <person name="Futrell-Griggs M."/>
            <person name="Abernathy B."/>
            <person name="Du J."/>
            <person name="Tian Z."/>
            <person name="Zhu L."/>
            <person name="Gill N."/>
            <person name="Joshi T."/>
            <person name="Libault M."/>
            <person name="Sethuraman A."/>
            <person name="Zhang X."/>
            <person name="Shinozaki K."/>
            <person name="Nguyen H."/>
            <person name="Wing R."/>
            <person name="Cregan P."/>
            <person name="Specht J."/>
            <person name="Grimwood J."/>
            <person name="Rokhsar D."/>
            <person name="Stacey G."/>
            <person name="Shoemaker R."/>
            <person name="Jackson S."/>
        </authorList>
    </citation>
    <scope>NUCLEOTIDE SEQUENCE</scope>
    <source>
        <tissue evidence="5">Callus</tissue>
    </source>
</reference>
<evidence type="ECO:0000313" key="5">
    <source>
        <dbReference type="EMBL" id="KRH54488.1"/>
    </source>
</evidence>
<accession>I1KCN4</accession>
<evidence type="ECO:0000256" key="4">
    <source>
        <dbReference type="SAM" id="SignalP"/>
    </source>
</evidence>
<dbReference type="PaxDb" id="3847-GLYMA06G20090.1"/>
<dbReference type="AlphaFoldDB" id="I1KCN4"/>
<dbReference type="SUPFAM" id="SSF49870">
    <property type="entry name" value="Osmotin, thaumatin-like protein"/>
    <property type="match status" value="1"/>
</dbReference>
<dbReference type="InterPro" id="IPR037176">
    <property type="entry name" value="Osmotin/thaumatin-like_sf"/>
</dbReference>
<dbReference type="EMBL" id="CM000839">
    <property type="protein sequence ID" value="KRH54488.1"/>
    <property type="molecule type" value="Genomic_DNA"/>
</dbReference>
<dbReference type="Gene3D" id="2.60.110.10">
    <property type="entry name" value="Thaumatin"/>
    <property type="match status" value="1"/>
</dbReference>
<keyword evidence="4" id="KW-0732">Signal</keyword>
<feature type="chain" id="PRO_5014577567" description="Thaumatin-like protein" evidence="4">
    <location>
        <begin position="24"/>
        <end position="321"/>
    </location>
</feature>
<dbReference type="KEGG" id="gmx:100779960"/>
<evidence type="ECO:0000256" key="3">
    <source>
        <dbReference type="SAM" id="Phobius"/>
    </source>
</evidence>
<dbReference type="RefSeq" id="XP_014632043.1">
    <property type="nucleotide sequence ID" value="XM_014776557.3"/>
</dbReference>
<sequence length="321" mass="35015">MAMPRSLFITLAIFLGFLSGSYAAKFRISNECISTVWPAIVANSTSTTGFSLQPGKSYMVTMPTGEVKVWARTFCSYSIAGNFSCFTGDCSSSNIDCRGGNANPKPPVTLAEFTLNGSYGLDYYKVSLREGFNLPMSIEPGGSCRSTGCGRDLNQKCPTKLKVIIDGGDVVGCQSLCQAHETCKSTLFSEFSKTKCPEAYQHGSFTCASAQYYTVTFCPTSSRSSKNAEKEKKSPVENSGGQVQGSLYVLLRLLKKYVVPIVAVTVSVSLFITFACICFRCRTWYSSPNRQWGMEMVMGQTSTTAEALARNQQHVYAEMVN</sequence>
<keyword evidence="3" id="KW-0812">Transmembrane</keyword>
<feature type="transmembrane region" description="Helical" evidence="3">
    <location>
        <begin position="257"/>
        <end position="279"/>
    </location>
</feature>
<feature type="compositionally biased region" description="Basic and acidic residues" evidence="2">
    <location>
        <begin position="226"/>
        <end position="235"/>
    </location>
</feature>
<dbReference type="PROSITE" id="PS51367">
    <property type="entry name" value="THAUMATIN_2"/>
    <property type="match status" value="1"/>
</dbReference>
<evidence type="ECO:0000313" key="7">
    <source>
        <dbReference type="Proteomes" id="UP000008827"/>
    </source>
</evidence>
<dbReference type="OrthoDB" id="430315at2759"/>
<dbReference type="SMR" id="I1KCN4"/>
<evidence type="ECO:0000256" key="2">
    <source>
        <dbReference type="SAM" id="MobiDB-lite"/>
    </source>
</evidence>
<evidence type="ECO:0008006" key="8">
    <source>
        <dbReference type="Google" id="ProtNLM"/>
    </source>
</evidence>
<dbReference type="Pfam" id="PF00314">
    <property type="entry name" value="Thaumatin"/>
    <property type="match status" value="1"/>
</dbReference>
<proteinExistence type="inferred from homology"/>
<dbReference type="InterPro" id="IPR001938">
    <property type="entry name" value="Thaumatin"/>
</dbReference>
<evidence type="ECO:0000313" key="6">
    <source>
        <dbReference type="EnsemblPlants" id="KRH54488"/>
    </source>
</evidence>
<protein>
    <recommendedName>
        <fullName evidence="8">Thaumatin-like protein</fullName>
    </recommendedName>
</protein>
<dbReference type="Gramene" id="KRH54488">
    <property type="protein sequence ID" value="KRH54488"/>
    <property type="gene ID" value="GLYMA_06G189100"/>
</dbReference>
<dbReference type="PRINTS" id="PR00347">
    <property type="entry name" value="THAUMATIN"/>
</dbReference>
<keyword evidence="3" id="KW-0472">Membrane</keyword>
<dbReference type="Proteomes" id="UP000008827">
    <property type="component" value="Chromosome 6"/>
</dbReference>
<dbReference type="eggNOG" id="ENOG502QUID">
    <property type="taxonomic scope" value="Eukaryota"/>
</dbReference>
<keyword evidence="3" id="KW-1133">Transmembrane helix</keyword>
<feature type="signal peptide" evidence="4">
    <location>
        <begin position="1"/>
        <end position="23"/>
    </location>
</feature>
<dbReference type="GeneID" id="100779960"/>
<evidence type="ECO:0000256" key="1">
    <source>
        <dbReference type="ARBA" id="ARBA00010607"/>
    </source>
</evidence>